<sequence>MFEGTLSNAGTLQIECYSVYMLEDMNNTVTEEELGLGQSEYSGNTMSVEAGIPEGSHHRDGLLSDTALP</sequence>
<dbReference type="EMBL" id="KE356561">
    <property type="protein sequence ID" value="ERG96528.1"/>
    <property type="molecule type" value="Genomic_DNA"/>
</dbReference>
<evidence type="ECO:0000313" key="3">
    <source>
        <dbReference type="Proteomes" id="UP000030710"/>
    </source>
</evidence>
<gene>
    <name evidence="2" type="ORF">J07HQW2_03008</name>
</gene>
<reference evidence="2 3" key="1">
    <citation type="journal article" date="2013" name="PLoS ONE">
        <title>Assembly-driven community genomics of a hypersaline microbial ecosystem.</title>
        <authorList>
            <person name="Podell S."/>
            <person name="Ugalde J.A."/>
            <person name="Narasingarao P."/>
            <person name="Banfield J.F."/>
            <person name="Heidelberg K.B."/>
            <person name="Allen E.E."/>
        </authorList>
    </citation>
    <scope>NUCLEOTIDE SEQUENCE [LARGE SCALE GENOMIC DNA]</scope>
    <source>
        <strain evidence="3">J07HQW2</strain>
    </source>
</reference>
<evidence type="ECO:0000256" key="1">
    <source>
        <dbReference type="SAM" id="MobiDB-lite"/>
    </source>
</evidence>
<name>U1NI15_9EURY</name>
<organism evidence="2 3">
    <name type="scientific">Haloquadratum walsbyi J07HQW2</name>
    <dbReference type="NCBI Taxonomy" id="1238425"/>
    <lineage>
        <taxon>Archaea</taxon>
        <taxon>Methanobacteriati</taxon>
        <taxon>Methanobacteriota</taxon>
        <taxon>Stenosarchaea group</taxon>
        <taxon>Halobacteria</taxon>
        <taxon>Halobacteriales</taxon>
        <taxon>Haloferacaceae</taxon>
        <taxon>Haloquadratum</taxon>
    </lineage>
</organism>
<protein>
    <submittedName>
        <fullName evidence="2">Uncharacterized protein</fullName>
    </submittedName>
</protein>
<evidence type="ECO:0000313" key="2">
    <source>
        <dbReference type="EMBL" id="ERG96528.1"/>
    </source>
</evidence>
<dbReference type="AlphaFoldDB" id="U1NI15"/>
<proteinExistence type="predicted"/>
<dbReference type="Proteomes" id="UP000030710">
    <property type="component" value="Unassembled WGS sequence"/>
</dbReference>
<feature type="region of interest" description="Disordered" evidence="1">
    <location>
        <begin position="41"/>
        <end position="69"/>
    </location>
</feature>
<dbReference type="HOGENOM" id="CLU_2765992_0_0_2"/>
<accession>U1NI15</accession>